<proteinExistence type="predicted"/>
<dbReference type="PRINTS" id="PR00040">
    <property type="entry name" value="HTHMERR"/>
</dbReference>
<evidence type="ECO:0000313" key="3">
    <source>
        <dbReference type="EMBL" id="TJW11474.1"/>
    </source>
</evidence>
<organism evidence="3 4">
    <name type="scientific">Parvibacter caecicola</name>
    <dbReference type="NCBI Taxonomy" id="747645"/>
    <lineage>
        <taxon>Bacteria</taxon>
        <taxon>Bacillati</taxon>
        <taxon>Actinomycetota</taxon>
        <taxon>Coriobacteriia</taxon>
        <taxon>Coriobacteriales</taxon>
        <taxon>Coriobacteriaceae</taxon>
        <taxon>Parvibacter</taxon>
    </lineage>
</organism>
<dbReference type="SMART" id="SM00422">
    <property type="entry name" value="HTH_MERR"/>
    <property type="match status" value="1"/>
</dbReference>
<dbReference type="Proteomes" id="UP000309454">
    <property type="component" value="Unassembled WGS sequence"/>
</dbReference>
<dbReference type="PANTHER" id="PTHR30204:SF98">
    <property type="entry name" value="HTH-TYPE TRANSCRIPTIONAL REGULATOR ADHR"/>
    <property type="match status" value="1"/>
</dbReference>
<evidence type="ECO:0000256" key="1">
    <source>
        <dbReference type="ARBA" id="ARBA00023125"/>
    </source>
</evidence>
<reference evidence="3 4" key="1">
    <citation type="submission" date="2019-04" db="EMBL/GenBank/DDBJ databases">
        <title>Microbes associate with the intestines of laboratory mice.</title>
        <authorList>
            <person name="Navarre W."/>
            <person name="Wong E."/>
            <person name="Huang K.C."/>
            <person name="Tropini C."/>
            <person name="Ng K."/>
            <person name="Yu B."/>
        </authorList>
    </citation>
    <scope>NUCLEOTIDE SEQUENCE [LARGE SCALE GENOMIC DNA]</scope>
    <source>
        <strain evidence="3 4">NM48_B13</strain>
    </source>
</reference>
<sequence>MKVGDFSKRTGLPVSTLHFYERKGLISPERNASGHREYDEADLTWIAFIERLKETGMPLAQIKRYADLRAKGNSTLEERMAMLVSHRESIIDMISKWQENLAHLDKKIEHYKDEIKRS</sequence>
<dbReference type="Pfam" id="PF13411">
    <property type="entry name" value="MerR_1"/>
    <property type="match status" value="1"/>
</dbReference>
<feature type="domain" description="HTH merR-type" evidence="2">
    <location>
        <begin position="1"/>
        <end position="68"/>
    </location>
</feature>
<protein>
    <submittedName>
        <fullName evidence="3">MerR family transcriptional regulator</fullName>
    </submittedName>
</protein>
<dbReference type="EMBL" id="SSTM01000002">
    <property type="protein sequence ID" value="TJW11474.1"/>
    <property type="molecule type" value="Genomic_DNA"/>
</dbReference>
<dbReference type="PANTHER" id="PTHR30204">
    <property type="entry name" value="REDOX-CYCLING DRUG-SENSING TRANSCRIPTIONAL ACTIVATOR SOXR"/>
    <property type="match status" value="1"/>
</dbReference>
<keyword evidence="4" id="KW-1185">Reference proteome</keyword>
<dbReference type="CDD" id="cd01109">
    <property type="entry name" value="HTH_YyaN"/>
    <property type="match status" value="1"/>
</dbReference>
<evidence type="ECO:0000259" key="2">
    <source>
        <dbReference type="PROSITE" id="PS50937"/>
    </source>
</evidence>
<dbReference type="GO" id="GO:0003700">
    <property type="term" value="F:DNA-binding transcription factor activity"/>
    <property type="evidence" value="ECO:0007669"/>
    <property type="project" value="InterPro"/>
</dbReference>
<dbReference type="RefSeq" id="WP_136845600.1">
    <property type="nucleotide sequence ID" value="NZ_SSTM01000002.1"/>
</dbReference>
<name>A0A4T9T8X3_9ACTN</name>
<dbReference type="InterPro" id="IPR000551">
    <property type="entry name" value="MerR-type_HTH_dom"/>
</dbReference>
<gene>
    <name evidence="3" type="ORF">E5982_04545</name>
</gene>
<dbReference type="AlphaFoldDB" id="A0A4T9T8X3"/>
<accession>A0A4T9T8X3</accession>
<dbReference type="Gene3D" id="1.10.1660.10">
    <property type="match status" value="1"/>
</dbReference>
<comment type="caution">
    <text evidence="3">The sequence shown here is derived from an EMBL/GenBank/DDBJ whole genome shotgun (WGS) entry which is preliminary data.</text>
</comment>
<dbReference type="PROSITE" id="PS50937">
    <property type="entry name" value="HTH_MERR_2"/>
    <property type="match status" value="1"/>
</dbReference>
<dbReference type="GO" id="GO:0003677">
    <property type="term" value="F:DNA binding"/>
    <property type="evidence" value="ECO:0007669"/>
    <property type="project" value="UniProtKB-KW"/>
</dbReference>
<dbReference type="SUPFAM" id="SSF46955">
    <property type="entry name" value="Putative DNA-binding domain"/>
    <property type="match status" value="1"/>
</dbReference>
<dbReference type="OrthoDB" id="9802039at2"/>
<evidence type="ECO:0000313" key="4">
    <source>
        <dbReference type="Proteomes" id="UP000309454"/>
    </source>
</evidence>
<dbReference type="InterPro" id="IPR047057">
    <property type="entry name" value="MerR_fam"/>
</dbReference>
<keyword evidence="1" id="KW-0238">DNA-binding</keyword>
<dbReference type="InterPro" id="IPR009061">
    <property type="entry name" value="DNA-bd_dom_put_sf"/>
</dbReference>